<evidence type="ECO:0000259" key="6">
    <source>
        <dbReference type="PROSITE" id="PS51504"/>
    </source>
</evidence>
<dbReference type="PRINTS" id="PR00929">
    <property type="entry name" value="ATHOOK"/>
</dbReference>
<accession>A0AAV2FSK2</accession>
<dbReference type="EMBL" id="OZ034820">
    <property type="protein sequence ID" value="CAL1401343.1"/>
    <property type="molecule type" value="Genomic_DNA"/>
</dbReference>
<dbReference type="PANTHER" id="PTHR11467:SF29">
    <property type="entry name" value="OS03G0711600 PROTEIN"/>
    <property type="match status" value="1"/>
</dbReference>
<dbReference type="PRINTS" id="PR00930">
    <property type="entry name" value="HIGHMOBLTYIY"/>
</dbReference>
<evidence type="ECO:0000256" key="4">
    <source>
        <dbReference type="ARBA" id="ARBA00023242"/>
    </source>
</evidence>
<comment type="subcellular location">
    <subcellularLocation>
        <location evidence="1">Nucleus</location>
    </subcellularLocation>
</comment>
<dbReference type="Gene3D" id="1.10.10.10">
    <property type="entry name" value="Winged helix-like DNA-binding domain superfamily/Winged helix DNA-binding domain"/>
    <property type="match status" value="1"/>
</dbReference>
<evidence type="ECO:0000256" key="5">
    <source>
        <dbReference type="SAM" id="MobiDB-lite"/>
    </source>
</evidence>
<keyword evidence="2" id="KW-0677">Repeat</keyword>
<keyword evidence="8" id="KW-1185">Reference proteome</keyword>
<dbReference type="GO" id="GO:0031492">
    <property type="term" value="F:nucleosomal DNA binding"/>
    <property type="evidence" value="ECO:0007669"/>
    <property type="project" value="TreeGrafter"/>
</dbReference>
<dbReference type="InterPro" id="IPR036388">
    <property type="entry name" value="WH-like_DNA-bd_sf"/>
</dbReference>
<keyword evidence="4" id="KW-0539">Nucleus</keyword>
<keyword evidence="3" id="KW-0238">DNA-binding</keyword>
<dbReference type="PROSITE" id="PS51504">
    <property type="entry name" value="H15"/>
    <property type="match status" value="1"/>
</dbReference>
<feature type="compositionally biased region" description="Basic residues" evidence="5">
    <location>
        <begin position="287"/>
        <end position="296"/>
    </location>
</feature>
<sequence>MDPLHNHIPPLPWDQPTPTATVAAAPYPVVTFPHSDAAGLQPHSYVSQQSFPNFAPPAGATALSTDPSPASSPTPTPTTAAAQAPGGLPSSLPSYSKMIFTAIEALKERDGSSKRAISKYIDHAYHGLLPPNYGDLLANQLKLLKSKGLLDMVKKSYKISGSGGVTANINDLPDLTLDSSLQPPPPTQGLLSPPSVGPKRGRGRPPKAKPTTAPQPAVETVLPNGQVAQPLSDSLPPGFVANGQPATGHYPSSGVDVNVNVEEGVHGATQPVTVPVGLAAEDGTATAKRRPGRPPKKPLGVDTSGVGIVKRGRGRPPKSVLGLGTKKRSPGRPRKPKPKTVAAVSGANGYKRRPGRPPKNQANSVAVPYASIEAAAPLSVPRPRGRPRKGTGSIAAGVGVGVLGLNDGVLEPRRSGRPVGRPKKYTDESDALGEAEFRRKLVFFQSRVKDVAGVLRPMLSNDAPEKVVKAVAELEKLAKIDIEQELKEEIVSFNLHDIDLDAEAAVGES</sequence>
<feature type="domain" description="H15" evidence="6">
    <location>
        <begin position="91"/>
        <end position="161"/>
    </location>
</feature>
<dbReference type="GO" id="GO:0005730">
    <property type="term" value="C:nucleolus"/>
    <property type="evidence" value="ECO:0007669"/>
    <property type="project" value="TreeGrafter"/>
</dbReference>
<feature type="region of interest" description="Disordered" evidence="5">
    <location>
        <begin position="175"/>
        <end position="247"/>
    </location>
</feature>
<dbReference type="InterPro" id="IPR017956">
    <property type="entry name" value="AT_hook_DNA-bd_motif"/>
</dbReference>
<feature type="region of interest" description="Disordered" evidence="5">
    <location>
        <begin position="56"/>
        <end position="89"/>
    </location>
</feature>
<dbReference type="SMART" id="SM00384">
    <property type="entry name" value="AT_hook"/>
    <property type="match status" value="7"/>
</dbReference>
<dbReference type="Proteomes" id="UP001497516">
    <property type="component" value="Chromosome 7"/>
</dbReference>
<dbReference type="PANTHER" id="PTHR11467">
    <property type="entry name" value="HISTONE H1"/>
    <property type="match status" value="1"/>
</dbReference>
<dbReference type="InterPro" id="IPR005818">
    <property type="entry name" value="Histone_H1/H5_H15"/>
</dbReference>
<name>A0AAV2FSK2_9ROSI</name>
<dbReference type="GO" id="GO:0006334">
    <property type="term" value="P:nucleosome assembly"/>
    <property type="evidence" value="ECO:0007669"/>
    <property type="project" value="InterPro"/>
</dbReference>
<feature type="region of interest" description="Disordered" evidence="5">
    <location>
        <begin position="283"/>
        <end position="362"/>
    </location>
</feature>
<dbReference type="InterPro" id="IPR000116">
    <property type="entry name" value="HMGA"/>
</dbReference>
<dbReference type="GO" id="GO:0006355">
    <property type="term" value="P:regulation of DNA-templated transcription"/>
    <property type="evidence" value="ECO:0007669"/>
    <property type="project" value="InterPro"/>
</dbReference>
<evidence type="ECO:0000256" key="1">
    <source>
        <dbReference type="ARBA" id="ARBA00004123"/>
    </source>
</evidence>
<protein>
    <recommendedName>
        <fullName evidence="6">H15 domain-containing protein</fullName>
    </recommendedName>
</protein>
<dbReference type="GO" id="GO:0045910">
    <property type="term" value="P:negative regulation of DNA recombination"/>
    <property type="evidence" value="ECO:0007669"/>
    <property type="project" value="TreeGrafter"/>
</dbReference>
<dbReference type="GO" id="GO:0003690">
    <property type="term" value="F:double-stranded DNA binding"/>
    <property type="evidence" value="ECO:0007669"/>
    <property type="project" value="TreeGrafter"/>
</dbReference>
<proteinExistence type="predicted"/>
<evidence type="ECO:0000256" key="2">
    <source>
        <dbReference type="ARBA" id="ARBA00022737"/>
    </source>
</evidence>
<gene>
    <name evidence="7" type="ORF">LTRI10_LOCUS41406</name>
</gene>
<organism evidence="7 8">
    <name type="scientific">Linum trigynum</name>
    <dbReference type="NCBI Taxonomy" id="586398"/>
    <lineage>
        <taxon>Eukaryota</taxon>
        <taxon>Viridiplantae</taxon>
        <taxon>Streptophyta</taxon>
        <taxon>Embryophyta</taxon>
        <taxon>Tracheophyta</taxon>
        <taxon>Spermatophyta</taxon>
        <taxon>Magnoliopsida</taxon>
        <taxon>eudicotyledons</taxon>
        <taxon>Gunneridae</taxon>
        <taxon>Pentapetalae</taxon>
        <taxon>rosids</taxon>
        <taxon>fabids</taxon>
        <taxon>Malpighiales</taxon>
        <taxon>Linaceae</taxon>
        <taxon>Linum</taxon>
    </lineage>
</organism>
<reference evidence="7 8" key="1">
    <citation type="submission" date="2024-04" db="EMBL/GenBank/DDBJ databases">
        <authorList>
            <person name="Fracassetti M."/>
        </authorList>
    </citation>
    <scope>NUCLEOTIDE SEQUENCE [LARGE SCALE GENOMIC DNA]</scope>
</reference>
<dbReference type="GO" id="GO:0030261">
    <property type="term" value="P:chromosome condensation"/>
    <property type="evidence" value="ECO:0007669"/>
    <property type="project" value="TreeGrafter"/>
</dbReference>
<dbReference type="Pfam" id="PF00538">
    <property type="entry name" value="Linker_histone"/>
    <property type="match status" value="1"/>
</dbReference>
<evidence type="ECO:0000256" key="3">
    <source>
        <dbReference type="ARBA" id="ARBA00023125"/>
    </source>
</evidence>
<feature type="compositionally biased region" description="Low complexity" evidence="5">
    <location>
        <begin position="77"/>
        <end position="89"/>
    </location>
</feature>
<dbReference type="AlphaFoldDB" id="A0AAV2FSK2"/>
<dbReference type="SUPFAM" id="SSF46785">
    <property type="entry name" value="Winged helix' DNA-binding domain"/>
    <property type="match status" value="1"/>
</dbReference>
<feature type="compositionally biased region" description="Basic residues" evidence="5">
    <location>
        <begin position="325"/>
        <end position="338"/>
    </location>
</feature>
<dbReference type="InterPro" id="IPR036390">
    <property type="entry name" value="WH_DNA-bd_sf"/>
</dbReference>
<evidence type="ECO:0000313" key="7">
    <source>
        <dbReference type="EMBL" id="CAL1401343.1"/>
    </source>
</evidence>
<feature type="compositionally biased region" description="Low complexity" evidence="5">
    <location>
        <begin position="60"/>
        <end position="69"/>
    </location>
</feature>
<dbReference type="SMART" id="SM00526">
    <property type="entry name" value="H15"/>
    <property type="match status" value="1"/>
</dbReference>
<dbReference type="GO" id="GO:0000786">
    <property type="term" value="C:nucleosome"/>
    <property type="evidence" value="ECO:0007669"/>
    <property type="project" value="InterPro"/>
</dbReference>
<evidence type="ECO:0000313" key="8">
    <source>
        <dbReference type="Proteomes" id="UP001497516"/>
    </source>
</evidence>